<protein>
    <submittedName>
        <fullName evidence="1">Uncharacterized protein</fullName>
    </submittedName>
</protein>
<organism evidence="1 2">
    <name type="scientific">Candidatus Vogelbacteria bacterium CG10_big_fil_rev_8_21_14_0_10_49_38</name>
    <dbReference type="NCBI Taxonomy" id="1975043"/>
    <lineage>
        <taxon>Bacteria</taxon>
        <taxon>Candidatus Vogeliibacteriota</taxon>
    </lineage>
</organism>
<sequence>MTAEKILEVTDFYREVLKRDPWASDNWLDYPPDRLLDLPEEGVRHCVLMLDQIEDFARIGRLEKAFLWLGFVQGFFWATGRFTLDELKNHNRPEPAVD</sequence>
<evidence type="ECO:0000313" key="1">
    <source>
        <dbReference type="EMBL" id="PIR45793.1"/>
    </source>
</evidence>
<comment type="caution">
    <text evidence="1">The sequence shown here is derived from an EMBL/GenBank/DDBJ whole genome shotgun (WGS) entry which is preliminary data.</text>
</comment>
<dbReference type="AlphaFoldDB" id="A0A2H0RH08"/>
<gene>
    <name evidence="1" type="ORF">COV08_03130</name>
</gene>
<name>A0A2H0RH08_9BACT</name>
<dbReference type="EMBL" id="PCYK01000028">
    <property type="protein sequence ID" value="PIR45793.1"/>
    <property type="molecule type" value="Genomic_DNA"/>
</dbReference>
<accession>A0A2H0RH08</accession>
<proteinExistence type="predicted"/>
<reference evidence="1 2" key="1">
    <citation type="submission" date="2017-09" db="EMBL/GenBank/DDBJ databases">
        <title>Depth-based differentiation of microbial function through sediment-hosted aquifers and enrichment of novel symbionts in the deep terrestrial subsurface.</title>
        <authorList>
            <person name="Probst A.J."/>
            <person name="Ladd B."/>
            <person name="Jarett J.K."/>
            <person name="Geller-Mcgrath D.E."/>
            <person name="Sieber C.M."/>
            <person name="Emerson J.B."/>
            <person name="Anantharaman K."/>
            <person name="Thomas B.C."/>
            <person name="Malmstrom R."/>
            <person name="Stieglmeier M."/>
            <person name="Klingl A."/>
            <person name="Woyke T."/>
            <person name="Ryan C.M."/>
            <person name="Banfield J.F."/>
        </authorList>
    </citation>
    <scope>NUCLEOTIDE SEQUENCE [LARGE SCALE GENOMIC DNA]</scope>
    <source>
        <strain evidence="1">CG10_big_fil_rev_8_21_14_0_10_49_38</strain>
    </source>
</reference>
<dbReference type="Proteomes" id="UP000230431">
    <property type="component" value="Unassembled WGS sequence"/>
</dbReference>
<evidence type="ECO:0000313" key="2">
    <source>
        <dbReference type="Proteomes" id="UP000230431"/>
    </source>
</evidence>